<dbReference type="CDD" id="cd03192">
    <property type="entry name" value="GST_C_Sigma_like"/>
    <property type="match status" value="1"/>
</dbReference>
<dbReference type="Gene3D" id="3.40.30.10">
    <property type="entry name" value="Glutaredoxin"/>
    <property type="match status" value="1"/>
</dbReference>
<evidence type="ECO:0000256" key="4">
    <source>
        <dbReference type="ARBA" id="ARBA00038317"/>
    </source>
</evidence>
<dbReference type="AlphaFoldDB" id="A0A0L7RG43"/>
<dbReference type="Pfam" id="PF02798">
    <property type="entry name" value="GST_N"/>
    <property type="match status" value="1"/>
</dbReference>
<dbReference type="SFLD" id="SFLDG01205">
    <property type="entry name" value="AMPS.1"/>
    <property type="match status" value="1"/>
</dbReference>
<reference evidence="8 9" key="1">
    <citation type="submission" date="2015-07" db="EMBL/GenBank/DDBJ databases">
        <title>The genome of Habropoda laboriosa.</title>
        <authorList>
            <person name="Pan H."/>
            <person name="Kapheim K."/>
        </authorList>
    </citation>
    <scope>NUCLEOTIDE SEQUENCE [LARGE SCALE GENOMIC DNA]</scope>
    <source>
        <strain evidence="8">0110345459</strain>
    </source>
</reference>
<dbReference type="GO" id="GO:0006749">
    <property type="term" value="P:glutathione metabolic process"/>
    <property type="evidence" value="ECO:0007669"/>
    <property type="project" value="TreeGrafter"/>
</dbReference>
<gene>
    <name evidence="8" type="ORF">WH47_08183</name>
</gene>
<dbReference type="PROSITE" id="PS50405">
    <property type="entry name" value="GST_CTER"/>
    <property type="match status" value="1"/>
</dbReference>
<evidence type="ECO:0000313" key="9">
    <source>
        <dbReference type="Proteomes" id="UP000053825"/>
    </source>
</evidence>
<sequence length="202" mass="23291">MPSYKLTYFNVTGLGEPIRFILHHSGIKFEDKRLTFDDWPQYKSQMPLGQVPILEIDGKQYHQSKAIGRLLAKKNKLYGSSDDEAYEIDATIDTIEDLRVAFSQYHWEKDEAQKEKLKAAVDTKRPEYLQKLEEQVKKNGGYLVGGKLSWADLLFGAYAEMLSNIQESELTKDHPELKKLLDKVRALPNIKAYLAQRPKVLM</sequence>
<evidence type="ECO:0000256" key="2">
    <source>
        <dbReference type="ARBA" id="ARBA00012452"/>
    </source>
</evidence>
<comment type="subunit">
    <text evidence="1">Homodimer.</text>
</comment>
<dbReference type="OrthoDB" id="414243at2759"/>
<feature type="domain" description="GST N-terminal" evidence="6">
    <location>
        <begin position="2"/>
        <end position="79"/>
    </location>
</feature>
<evidence type="ECO:0000256" key="1">
    <source>
        <dbReference type="ARBA" id="ARBA00011738"/>
    </source>
</evidence>
<organism evidence="8 9">
    <name type="scientific">Habropoda laboriosa</name>
    <dbReference type="NCBI Taxonomy" id="597456"/>
    <lineage>
        <taxon>Eukaryota</taxon>
        <taxon>Metazoa</taxon>
        <taxon>Ecdysozoa</taxon>
        <taxon>Arthropoda</taxon>
        <taxon>Hexapoda</taxon>
        <taxon>Insecta</taxon>
        <taxon>Pterygota</taxon>
        <taxon>Neoptera</taxon>
        <taxon>Endopterygota</taxon>
        <taxon>Hymenoptera</taxon>
        <taxon>Apocrita</taxon>
        <taxon>Aculeata</taxon>
        <taxon>Apoidea</taxon>
        <taxon>Anthophila</taxon>
        <taxon>Apidae</taxon>
        <taxon>Habropoda</taxon>
    </lineage>
</organism>
<dbReference type="InterPro" id="IPR036282">
    <property type="entry name" value="Glutathione-S-Trfase_C_sf"/>
</dbReference>
<dbReference type="EMBL" id="KQ414596">
    <property type="protein sequence ID" value="KOC69922.1"/>
    <property type="molecule type" value="Genomic_DNA"/>
</dbReference>
<dbReference type="SFLD" id="SFLDS00019">
    <property type="entry name" value="Glutathione_Transferase_(cytos"/>
    <property type="match status" value="1"/>
</dbReference>
<accession>A0A0L7RG43</accession>
<evidence type="ECO:0000259" key="6">
    <source>
        <dbReference type="PROSITE" id="PS50404"/>
    </source>
</evidence>
<dbReference type="SFLD" id="SFLDG00363">
    <property type="entry name" value="AMPS_(cytGST):_Alpha-__Mu-__Pi"/>
    <property type="match status" value="1"/>
</dbReference>
<dbReference type="PANTHER" id="PTHR11571:SF224">
    <property type="entry name" value="HEMATOPOIETIC PROSTAGLANDIN D SYNTHASE"/>
    <property type="match status" value="1"/>
</dbReference>
<dbReference type="Pfam" id="PF14497">
    <property type="entry name" value="GST_C_3"/>
    <property type="match status" value="1"/>
</dbReference>
<protein>
    <recommendedName>
        <fullName evidence="2">glutathione transferase</fullName>
        <ecNumber evidence="2">2.5.1.18</ecNumber>
    </recommendedName>
</protein>
<dbReference type="GO" id="GO:0004364">
    <property type="term" value="F:glutathione transferase activity"/>
    <property type="evidence" value="ECO:0007669"/>
    <property type="project" value="UniProtKB-EC"/>
</dbReference>
<dbReference type="SUPFAM" id="SSF47616">
    <property type="entry name" value="GST C-terminal domain-like"/>
    <property type="match status" value="1"/>
</dbReference>
<keyword evidence="3 8" id="KW-0808">Transferase</keyword>
<feature type="domain" description="GST C-terminal" evidence="7">
    <location>
        <begin position="81"/>
        <end position="202"/>
    </location>
</feature>
<name>A0A0L7RG43_9HYME</name>
<keyword evidence="9" id="KW-1185">Reference proteome</keyword>
<dbReference type="PANTHER" id="PTHR11571">
    <property type="entry name" value="GLUTATHIONE S-TRANSFERASE"/>
    <property type="match status" value="1"/>
</dbReference>
<dbReference type="InterPro" id="IPR036249">
    <property type="entry name" value="Thioredoxin-like_sf"/>
</dbReference>
<dbReference type="Gene3D" id="1.20.1050.10">
    <property type="match status" value="1"/>
</dbReference>
<dbReference type="GO" id="GO:0004602">
    <property type="term" value="F:glutathione peroxidase activity"/>
    <property type="evidence" value="ECO:0007669"/>
    <property type="project" value="UniProtKB-ARBA"/>
</dbReference>
<comment type="catalytic activity">
    <reaction evidence="5">
        <text>RX + glutathione = an S-substituted glutathione + a halide anion + H(+)</text>
        <dbReference type="Rhea" id="RHEA:16437"/>
        <dbReference type="ChEBI" id="CHEBI:15378"/>
        <dbReference type="ChEBI" id="CHEBI:16042"/>
        <dbReference type="ChEBI" id="CHEBI:17792"/>
        <dbReference type="ChEBI" id="CHEBI:57925"/>
        <dbReference type="ChEBI" id="CHEBI:90779"/>
        <dbReference type="EC" id="2.5.1.18"/>
    </reaction>
</comment>
<dbReference type="SUPFAM" id="SSF52833">
    <property type="entry name" value="Thioredoxin-like"/>
    <property type="match status" value="1"/>
</dbReference>
<dbReference type="CDD" id="cd03039">
    <property type="entry name" value="GST_N_Sigma_like"/>
    <property type="match status" value="1"/>
</dbReference>
<dbReference type="InterPro" id="IPR004046">
    <property type="entry name" value="GST_C"/>
</dbReference>
<dbReference type="STRING" id="597456.A0A0L7RG43"/>
<dbReference type="FunFam" id="1.20.1050.10:FF:000030">
    <property type="entry name" value="Glutathione S-transferase S1"/>
    <property type="match status" value="1"/>
</dbReference>
<dbReference type="InterPro" id="IPR004045">
    <property type="entry name" value="Glutathione_S-Trfase_N"/>
</dbReference>
<evidence type="ECO:0000256" key="5">
    <source>
        <dbReference type="ARBA" id="ARBA00047960"/>
    </source>
</evidence>
<dbReference type="InterPro" id="IPR040079">
    <property type="entry name" value="Glutathione_S-Trfase"/>
</dbReference>
<evidence type="ECO:0000313" key="8">
    <source>
        <dbReference type="EMBL" id="KOC69922.1"/>
    </source>
</evidence>
<dbReference type="EC" id="2.5.1.18" evidence="2"/>
<dbReference type="InterPro" id="IPR010987">
    <property type="entry name" value="Glutathione-S-Trfase_C-like"/>
</dbReference>
<evidence type="ECO:0000256" key="3">
    <source>
        <dbReference type="ARBA" id="ARBA00022679"/>
    </source>
</evidence>
<dbReference type="FunFam" id="3.40.30.10:FF:000035">
    <property type="entry name" value="hematopoietic prostaglandin D synthase"/>
    <property type="match status" value="1"/>
</dbReference>
<proteinExistence type="inferred from homology"/>
<dbReference type="Proteomes" id="UP000053825">
    <property type="component" value="Unassembled WGS sequence"/>
</dbReference>
<comment type="similarity">
    <text evidence="4">Belongs to the GST superfamily. Sigma family.</text>
</comment>
<dbReference type="InterPro" id="IPR050213">
    <property type="entry name" value="GST_superfamily"/>
</dbReference>
<dbReference type="PROSITE" id="PS50404">
    <property type="entry name" value="GST_NTER"/>
    <property type="match status" value="1"/>
</dbReference>
<evidence type="ECO:0000259" key="7">
    <source>
        <dbReference type="PROSITE" id="PS50405"/>
    </source>
</evidence>